<organism evidence="3 4">
    <name type="scientific">Flavobacterium caeni</name>
    <dbReference type="NCBI Taxonomy" id="490189"/>
    <lineage>
        <taxon>Bacteria</taxon>
        <taxon>Pseudomonadati</taxon>
        <taxon>Bacteroidota</taxon>
        <taxon>Flavobacteriia</taxon>
        <taxon>Flavobacteriales</taxon>
        <taxon>Flavobacteriaceae</taxon>
        <taxon>Flavobacterium</taxon>
    </lineage>
</organism>
<dbReference type="InterPro" id="IPR013538">
    <property type="entry name" value="ASHA1/2-like_C"/>
</dbReference>
<dbReference type="Proteomes" id="UP000199354">
    <property type="component" value="Unassembled WGS sequence"/>
</dbReference>
<comment type="similarity">
    <text evidence="1">Belongs to the AHA1 family.</text>
</comment>
<gene>
    <name evidence="3" type="ORF">SAMN02927903_01940</name>
</gene>
<evidence type="ECO:0000313" key="3">
    <source>
        <dbReference type="EMBL" id="SCY65607.1"/>
    </source>
</evidence>
<dbReference type="OrthoDB" id="2355173at2"/>
<protein>
    <submittedName>
        <fullName evidence="3">Uncharacterized conserved protein YndB, AHSA1/START domain</fullName>
    </submittedName>
</protein>
<dbReference type="RefSeq" id="WP_091142577.1">
    <property type="nucleotide sequence ID" value="NZ_FMVF01000008.1"/>
</dbReference>
<dbReference type="AlphaFoldDB" id="A0A1G5HPF1"/>
<dbReference type="SUPFAM" id="SSF55961">
    <property type="entry name" value="Bet v1-like"/>
    <property type="match status" value="1"/>
</dbReference>
<evidence type="ECO:0000256" key="1">
    <source>
        <dbReference type="ARBA" id="ARBA00006817"/>
    </source>
</evidence>
<keyword evidence="4" id="KW-1185">Reference proteome</keyword>
<sequence>MATPTLSLERIYDAPVEKVWRALTEPDQLKQWFFPMMADFKPAVGFTTQWDVTHNGRLYPHKIVVTEAIPNKRIAYTWQYVGYPGNSVVCFALEPLGDQTQLTLTHTITESFESERYPDFSNENFKQGWTHFVGSLQNFVEL</sequence>
<reference evidence="3 4" key="1">
    <citation type="submission" date="2016-10" db="EMBL/GenBank/DDBJ databases">
        <authorList>
            <person name="de Groot N.N."/>
        </authorList>
    </citation>
    <scope>NUCLEOTIDE SEQUENCE [LARGE SCALE GENOMIC DNA]</scope>
    <source>
        <strain evidence="3 4">CGMCC 1.7031</strain>
    </source>
</reference>
<dbReference type="EMBL" id="FMVF01000008">
    <property type="protein sequence ID" value="SCY65607.1"/>
    <property type="molecule type" value="Genomic_DNA"/>
</dbReference>
<dbReference type="Gene3D" id="3.30.530.20">
    <property type="match status" value="1"/>
</dbReference>
<dbReference type="InterPro" id="IPR023393">
    <property type="entry name" value="START-like_dom_sf"/>
</dbReference>
<dbReference type="Pfam" id="PF08327">
    <property type="entry name" value="AHSA1"/>
    <property type="match status" value="1"/>
</dbReference>
<name>A0A1G5HPF1_9FLAO</name>
<dbReference type="CDD" id="cd07814">
    <property type="entry name" value="SRPBCC_CalC_Aha1-like"/>
    <property type="match status" value="1"/>
</dbReference>
<evidence type="ECO:0000313" key="4">
    <source>
        <dbReference type="Proteomes" id="UP000199354"/>
    </source>
</evidence>
<accession>A0A1G5HPF1</accession>
<proteinExistence type="inferred from homology"/>
<feature type="domain" description="Activator of Hsp90 ATPase homologue 1/2-like C-terminal" evidence="2">
    <location>
        <begin position="13"/>
        <end position="140"/>
    </location>
</feature>
<evidence type="ECO:0000259" key="2">
    <source>
        <dbReference type="Pfam" id="PF08327"/>
    </source>
</evidence>
<dbReference type="STRING" id="490189.SAMN02927903_01940"/>